<proteinExistence type="predicted"/>
<dbReference type="RefSeq" id="WP_369601229.1">
    <property type="nucleotide sequence ID" value="NZ_CP154858.1"/>
</dbReference>
<gene>
    <name evidence="1" type="ORF">AAIA72_15680</name>
</gene>
<sequence length="370" mass="39995">MTGMIGLAALIQVYETSTGKNWPDDIAAGSSEDLVTALNGLGLSSFNFLSATIEHDSSDANLWRYDLAFEYDDGTRNTSVELALTHRVADATTGEVEGVMTYKIDRPNTGGNCNSTTYPKVTEMGSVHYIRDSSGDLSIKNQSATTCDDVRAAVDLLNTTLTDVETGSTLTGAKIMDPGQDWKDNYNIYVADFSPETGEGKYLYAWQAGSGDSHTRLLMLNLSADQSTGALHGTAYFGFGDRVQTTTAPTFKGMICNWAGPGNDHSTLADRVQRQVIRQNLTTNLFELDSTVTDNSDITYAPTNSCTYYPALGFDYDRNLDGTLDGSDTVEVDDPAPPDGLQLDLFTRDFSDASIWDTITATGFAAPSHP</sequence>
<protein>
    <submittedName>
        <fullName evidence="1">Uncharacterized protein</fullName>
    </submittedName>
</protein>
<organism evidence="1">
    <name type="scientific">Thermohahella caldifontis</name>
    <dbReference type="NCBI Taxonomy" id="3142973"/>
    <lineage>
        <taxon>Bacteria</taxon>
        <taxon>Pseudomonadati</taxon>
        <taxon>Pseudomonadota</taxon>
        <taxon>Gammaproteobacteria</taxon>
        <taxon>Oceanospirillales</taxon>
        <taxon>Hahellaceae</taxon>
        <taxon>Thermohahella</taxon>
    </lineage>
</organism>
<accession>A0AB39UV79</accession>
<dbReference type="AlphaFoldDB" id="A0AB39UV79"/>
<dbReference type="KEGG" id="tcd:AAIA72_15680"/>
<evidence type="ECO:0000313" key="1">
    <source>
        <dbReference type="EMBL" id="XDT72217.1"/>
    </source>
</evidence>
<dbReference type="EMBL" id="CP154858">
    <property type="protein sequence ID" value="XDT72217.1"/>
    <property type="molecule type" value="Genomic_DNA"/>
</dbReference>
<reference evidence="1" key="1">
    <citation type="submission" date="2024-05" db="EMBL/GenBank/DDBJ databases">
        <title>Genome sequencing of novel strain.</title>
        <authorList>
            <person name="Ganbat D."/>
            <person name="Ganbat S."/>
            <person name="Lee S.-J."/>
        </authorList>
    </citation>
    <scope>NUCLEOTIDE SEQUENCE</scope>
    <source>
        <strain evidence="1">SMD15-11</strain>
    </source>
</reference>
<name>A0AB39UV79_9GAMM</name>